<evidence type="ECO:0000256" key="4">
    <source>
        <dbReference type="ARBA" id="ARBA00022729"/>
    </source>
</evidence>
<feature type="domain" description="Ig-like" evidence="12">
    <location>
        <begin position="20"/>
        <end position="122"/>
    </location>
</feature>
<dbReference type="GO" id="GO:0030277">
    <property type="term" value="P:maintenance of gastrointestinal epithelium"/>
    <property type="evidence" value="ECO:0007669"/>
    <property type="project" value="InterPro"/>
</dbReference>
<keyword evidence="4 11" id="KW-0732">Signal</keyword>
<dbReference type="InterPro" id="IPR003599">
    <property type="entry name" value="Ig_sub"/>
</dbReference>
<evidence type="ECO:0000256" key="5">
    <source>
        <dbReference type="ARBA" id="ARBA00022737"/>
    </source>
</evidence>
<reference evidence="13" key="2">
    <citation type="submission" date="2025-08" db="UniProtKB">
        <authorList>
            <consortium name="Ensembl"/>
        </authorList>
    </citation>
    <scope>IDENTIFICATION</scope>
</reference>
<dbReference type="InterPro" id="IPR007110">
    <property type="entry name" value="Ig-like_dom"/>
</dbReference>
<comment type="subcellular location">
    <subcellularLocation>
        <location evidence="1">Membrane</location>
        <topology evidence="1">Single-pass type I membrane protein</topology>
    </subcellularLocation>
</comment>
<dbReference type="GeneTree" id="ENSGT00940000160507"/>
<accession>W5N8K1</accession>
<evidence type="ECO:0000256" key="3">
    <source>
        <dbReference type="ARBA" id="ARBA00022692"/>
    </source>
</evidence>
<name>W5N8K1_LEPOC</name>
<feature type="chain" id="PRO_5004867402" description="V-set and immunoglobulin domain-containing protein 1" evidence="11">
    <location>
        <begin position="23"/>
        <end position="267"/>
    </location>
</feature>
<evidence type="ECO:0000256" key="7">
    <source>
        <dbReference type="ARBA" id="ARBA00023136"/>
    </source>
</evidence>
<dbReference type="PANTHER" id="PTHR44974:SF1">
    <property type="entry name" value="V-SET AND IMMUNOGLOBULIN DOMAIN-CONTAINING PROTEIN 1"/>
    <property type="match status" value="1"/>
</dbReference>
<evidence type="ECO:0000259" key="12">
    <source>
        <dbReference type="PROSITE" id="PS50835"/>
    </source>
</evidence>
<evidence type="ECO:0000256" key="10">
    <source>
        <dbReference type="SAM" id="Phobius"/>
    </source>
</evidence>
<keyword evidence="9" id="KW-0393">Immunoglobulin domain</keyword>
<dbReference type="PROSITE" id="PS50835">
    <property type="entry name" value="IG_LIKE"/>
    <property type="match status" value="2"/>
</dbReference>
<dbReference type="InterPro" id="IPR013106">
    <property type="entry name" value="Ig_V-set"/>
</dbReference>
<dbReference type="Pfam" id="PF13927">
    <property type="entry name" value="Ig_3"/>
    <property type="match status" value="1"/>
</dbReference>
<protein>
    <recommendedName>
        <fullName evidence="2">V-set and immunoglobulin domain-containing protein 1</fullName>
    </recommendedName>
</protein>
<dbReference type="HOGENOM" id="CLU_040549_2_1_1"/>
<dbReference type="Ensembl" id="ENSLOCT00000016990.1">
    <property type="protein sequence ID" value="ENSLOCP00000016960.1"/>
    <property type="gene ID" value="ENSLOCG00000013751.1"/>
</dbReference>
<keyword evidence="14" id="KW-1185">Reference proteome</keyword>
<reference evidence="14" key="1">
    <citation type="submission" date="2011-12" db="EMBL/GenBank/DDBJ databases">
        <title>The Draft Genome of Lepisosteus oculatus.</title>
        <authorList>
            <consortium name="The Broad Institute Genome Assembly &amp; Analysis Group"/>
            <consortium name="Computational R&amp;D Group"/>
            <consortium name="and Sequencing Platform"/>
            <person name="Di Palma F."/>
            <person name="Alfoldi J."/>
            <person name="Johnson J."/>
            <person name="Berlin A."/>
            <person name="Gnerre S."/>
            <person name="Jaffe D."/>
            <person name="MacCallum I."/>
            <person name="Young S."/>
            <person name="Walker B.J."/>
            <person name="Lander E.S."/>
            <person name="Lindblad-Toh K."/>
        </authorList>
    </citation>
    <scope>NUCLEOTIDE SEQUENCE [LARGE SCALE GENOMIC DNA]</scope>
</reference>
<dbReference type="Proteomes" id="UP000018468">
    <property type="component" value="Linkage group LG7"/>
</dbReference>
<dbReference type="Gene3D" id="2.60.40.10">
    <property type="entry name" value="Immunoglobulins"/>
    <property type="match status" value="2"/>
</dbReference>
<feature type="domain" description="Ig-like" evidence="12">
    <location>
        <begin position="142"/>
        <end position="217"/>
    </location>
</feature>
<evidence type="ECO:0000256" key="11">
    <source>
        <dbReference type="SAM" id="SignalP"/>
    </source>
</evidence>
<reference evidence="13" key="3">
    <citation type="submission" date="2025-09" db="UniProtKB">
        <authorList>
            <consortium name="Ensembl"/>
        </authorList>
    </citation>
    <scope>IDENTIFICATION</scope>
</reference>
<keyword evidence="6 10" id="KW-1133">Transmembrane helix</keyword>
<feature type="transmembrane region" description="Helical" evidence="10">
    <location>
        <begin position="238"/>
        <end position="259"/>
    </location>
</feature>
<evidence type="ECO:0000313" key="14">
    <source>
        <dbReference type="Proteomes" id="UP000018468"/>
    </source>
</evidence>
<keyword evidence="8" id="KW-1015">Disulfide bond</keyword>
<dbReference type="InterPro" id="IPR013783">
    <property type="entry name" value="Ig-like_fold"/>
</dbReference>
<dbReference type="GO" id="GO:0005886">
    <property type="term" value="C:plasma membrane"/>
    <property type="evidence" value="ECO:0007669"/>
    <property type="project" value="InterPro"/>
</dbReference>
<dbReference type="EMBL" id="AHAT01007386">
    <property type="status" value="NOT_ANNOTATED_CDS"/>
    <property type="molecule type" value="Genomic_DNA"/>
</dbReference>
<keyword evidence="5" id="KW-0677">Repeat</keyword>
<evidence type="ECO:0000256" key="1">
    <source>
        <dbReference type="ARBA" id="ARBA00004479"/>
    </source>
</evidence>
<evidence type="ECO:0000256" key="9">
    <source>
        <dbReference type="ARBA" id="ARBA00023319"/>
    </source>
</evidence>
<dbReference type="Pfam" id="PF07686">
    <property type="entry name" value="V-set"/>
    <property type="match status" value="1"/>
</dbReference>
<dbReference type="PANTHER" id="PTHR44974">
    <property type="entry name" value="V-SET AND IMMUNOGLOBULIN DOMAIN-CONTAINING PROTEIN 1"/>
    <property type="match status" value="1"/>
</dbReference>
<dbReference type="Bgee" id="ENSLOCG00000013751">
    <property type="expression patterns" value="Expressed in larva and 2 other cell types or tissues"/>
</dbReference>
<evidence type="ECO:0000256" key="2">
    <source>
        <dbReference type="ARBA" id="ARBA00017514"/>
    </source>
</evidence>
<dbReference type="InterPro" id="IPR003598">
    <property type="entry name" value="Ig_sub2"/>
</dbReference>
<evidence type="ECO:0000256" key="8">
    <source>
        <dbReference type="ARBA" id="ARBA00023157"/>
    </source>
</evidence>
<evidence type="ECO:0000313" key="13">
    <source>
        <dbReference type="Ensembl" id="ENSLOCP00000016960.1"/>
    </source>
</evidence>
<proteinExistence type="predicted"/>
<dbReference type="SMART" id="SM00409">
    <property type="entry name" value="IG"/>
    <property type="match status" value="2"/>
</dbReference>
<dbReference type="InterPro" id="IPR029861">
    <property type="entry name" value="VSIG1"/>
</dbReference>
<dbReference type="SUPFAM" id="SSF48726">
    <property type="entry name" value="Immunoglobulin"/>
    <property type="match status" value="2"/>
</dbReference>
<dbReference type="SMART" id="SM00406">
    <property type="entry name" value="IGv"/>
    <property type="match status" value="1"/>
</dbReference>
<sequence length="267" mass="29228">LFKNFLLLFESVVSIFLGGTHLVIVTIPEKNINVTDGQSVTLLCTFTTTASETNLNIQWSFISSKDNCAQLHTIYYYEAAQTFISKQFQGRLGRVAGQNNASITINNTQPSDSGMYTCEVNNMPDFQGHNQGNIFLSVLVKPSTPFCSVHGTVESGHLVTLTCHSEHGTPPPAYTWNKVDKETNRNVLGTMNIQTGVMKISNLSQFEFGQYQCNASNILGSAVCVVELYEAVPHGAEVVGAVIGAVCGAALIGLIVWYVTHKMRRRK</sequence>
<dbReference type="InterPro" id="IPR036179">
    <property type="entry name" value="Ig-like_dom_sf"/>
</dbReference>
<keyword evidence="3 10" id="KW-0812">Transmembrane</keyword>
<dbReference type="EMBL" id="AHAT01007385">
    <property type="status" value="NOT_ANNOTATED_CDS"/>
    <property type="molecule type" value="Genomic_DNA"/>
</dbReference>
<feature type="signal peptide" evidence="11">
    <location>
        <begin position="1"/>
        <end position="22"/>
    </location>
</feature>
<evidence type="ECO:0000256" key="6">
    <source>
        <dbReference type="ARBA" id="ARBA00022989"/>
    </source>
</evidence>
<keyword evidence="7 10" id="KW-0472">Membrane</keyword>
<dbReference type="SMART" id="SM00408">
    <property type="entry name" value="IGc2"/>
    <property type="match status" value="2"/>
</dbReference>
<dbReference type="AlphaFoldDB" id="W5N8K1"/>
<organism evidence="13 14">
    <name type="scientific">Lepisosteus oculatus</name>
    <name type="common">Spotted gar</name>
    <dbReference type="NCBI Taxonomy" id="7918"/>
    <lineage>
        <taxon>Eukaryota</taxon>
        <taxon>Metazoa</taxon>
        <taxon>Chordata</taxon>
        <taxon>Craniata</taxon>
        <taxon>Vertebrata</taxon>
        <taxon>Euteleostomi</taxon>
        <taxon>Actinopterygii</taxon>
        <taxon>Neopterygii</taxon>
        <taxon>Holostei</taxon>
        <taxon>Semionotiformes</taxon>
        <taxon>Lepisosteidae</taxon>
        <taxon>Lepisosteus</taxon>
    </lineage>
</organism>
<dbReference type="GO" id="GO:0003382">
    <property type="term" value="P:epithelial cell morphogenesis"/>
    <property type="evidence" value="ECO:0007669"/>
    <property type="project" value="InterPro"/>
</dbReference>